<dbReference type="AlphaFoldDB" id="A0ABD6LG87"/>
<dbReference type="RefSeq" id="WP_002589159.1">
    <property type="nucleotide sequence ID" value="NZ_JAAISW010000007.1"/>
</dbReference>
<reference evidence="2 3" key="1">
    <citation type="journal article" date="2020" name="Cell Host Microbe">
        <title>Functional and Genomic Variation between Human-Derived Isolates of Lachnospiraceae Reveals Inter- and Intra-Species Diversity.</title>
        <authorList>
            <person name="Sorbara M.T."/>
            <person name="Littmann E.R."/>
            <person name="Fontana E."/>
            <person name="Moody T.U."/>
            <person name="Kohout C.E."/>
            <person name="Gjonbalaj M."/>
            <person name="Eaton V."/>
            <person name="Seok R."/>
            <person name="Leiner I.M."/>
            <person name="Pamer E.G."/>
        </authorList>
    </citation>
    <scope>NUCLEOTIDE SEQUENCE [LARGE SCALE GENOMIC DNA]</scope>
    <source>
        <strain evidence="2 3">MSK.2.26</strain>
    </source>
</reference>
<dbReference type="Pfam" id="PF18810">
    <property type="entry name" value="PBECR2"/>
    <property type="match status" value="1"/>
</dbReference>
<dbReference type="Pfam" id="PF06152">
    <property type="entry name" value="Phage_min_cap2"/>
    <property type="match status" value="1"/>
</dbReference>
<dbReference type="Proteomes" id="UP000719916">
    <property type="component" value="Unassembled WGS sequence"/>
</dbReference>
<dbReference type="EMBL" id="JAAISW010000007">
    <property type="protein sequence ID" value="NSJ43372.1"/>
    <property type="molecule type" value="Genomic_DNA"/>
</dbReference>
<evidence type="ECO:0000313" key="2">
    <source>
        <dbReference type="EMBL" id="NSJ43372.1"/>
    </source>
</evidence>
<name>A0ABD6LG87_9FIRM</name>
<evidence type="ECO:0000313" key="3">
    <source>
        <dbReference type="Proteomes" id="UP000719916"/>
    </source>
</evidence>
<proteinExistence type="predicted"/>
<gene>
    <name evidence="2" type="ORF">G5B26_07215</name>
</gene>
<dbReference type="InterPro" id="IPR009319">
    <property type="entry name" value="Phage_A118_VSP1"/>
</dbReference>
<comment type="caution">
    <text evidence="2">The sequence shown here is derived from an EMBL/GenBank/DDBJ whole genome shotgun (WGS) entry which is preliminary data.</text>
</comment>
<sequence length="495" mass="57646">MRHNEYDIGAAFQAIEDELIKSMIRNMDRHRAEETKEGIEWSMWQTEQLKALEKYKKDNQKRYRKQFQDLNKEMGELIRISRQRGNMQQEIQILNAIRKGFPARKINKGATAEFFRLNDRKLEALIKATTNDMERAETAVLRMANDQYRKAIFNAQVYANSGAGTYEKAVDMATRDMLSRGLNCVEYANGARHTLSDYADMAIRTASKRAYLQGEGEKRQEWGITTVIVNKRGNPCPKCLPFVGKVLIDDVWSGGKKSDGPYPLMSKAIAAGLYHPRCKDSHATYLPGISTADDTWTREELDAVERANQKETKRQYAERQAEKFRRLVAYSLDKENQERYMAKREEWGTIAKDTEPDIIKPIDTEEEIQVHPVGKIDKEVYKCITEDIVTDEVIITDERIGHIKERHPNDYEKYCEYLKLIVEEPDYIVETKKPNTALILKEIKESNERQFKTVLRLTTSTDNPGFKNSIITFMKIDEKEWNRLLRNKLILYKKE</sequence>
<protein>
    <submittedName>
        <fullName evidence="2">Minor capsid protein</fullName>
    </submittedName>
</protein>
<feature type="domain" description="Phage-Barnase-EndoU-ColicinE5/D-RelE like nuclease 2" evidence="1">
    <location>
        <begin position="371"/>
        <end position="493"/>
    </location>
</feature>
<accession>A0ABD6LG87</accession>
<evidence type="ECO:0000259" key="1">
    <source>
        <dbReference type="Pfam" id="PF18810"/>
    </source>
</evidence>
<dbReference type="InterPro" id="IPR041110">
    <property type="entry name" value="PBECR2"/>
</dbReference>
<organism evidence="2 3">
    <name type="scientific">Enterocloster clostridioformis</name>
    <dbReference type="NCBI Taxonomy" id="1531"/>
    <lineage>
        <taxon>Bacteria</taxon>
        <taxon>Bacillati</taxon>
        <taxon>Bacillota</taxon>
        <taxon>Clostridia</taxon>
        <taxon>Lachnospirales</taxon>
        <taxon>Lachnospiraceae</taxon>
        <taxon>Enterocloster</taxon>
    </lineage>
</organism>